<accession>A0A0A9C9R2</accession>
<dbReference type="AlphaFoldDB" id="A0A0A9C9R2"/>
<dbReference type="EMBL" id="GBRH01226707">
    <property type="protein sequence ID" value="JAD71188.1"/>
    <property type="molecule type" value="Transcribed_RNA"/>
</dbReference>
<reference evidence="1" key="2">
    <citation type="journal article" date="2015" name="Data Brief">
        <title>Shoot transcriptome of the giant reed, Arundo donax.</title>
        <authorList>
            <person name="Barrero R.A."/>
            <person name="Guerrero F.D."/>
            <person name="Moolhuijzen P."/>
            <person name="Goolsby J.A."/>
            <person name="Tidwell J."/>
            <person name="Bellgard S.E."/>
            <person name="Bellgard M.I."/>
        </authorList>
    </citation>
    <scope>NUCLEOTIDE SEQUENCE</scope>
    <source>
        <tissue evidence="1">Shoot tissue taken approximately 20 cm above the soil surface</tissue>
    </source>
</reference>
<organism evidence="1">
    <name type="scientific">Arundo donax</name>
    <name type="common">Giant reed</name>
    <name type="synonym">Donax arundinaceus</name>
    <dbReference type="NCBI Taxonomy" id="35708"/>
    <lineage>
        <taxon>Eukaryota</taxon>
        <taxon>Viridiplantae</taxon>
        <taxon>Streptophyta</taxon>
        <taxon>Embryophyta</taxon>
        <taxon>Tracheophyta</taxon>
        <taxon>Spermatophyta</taxon>
        <taxon>Magnoliopsida</taxon>
        <taxon>Liliopsida</taxon>
        <taxon>Poales</taxon>
        <taxon>Poaceae</taxon>
        <taxon>PACMAD clade</taxon>
        <taxon>Arundinoideae</taxon>
        <taxon>Arundineae</taxon>
        <taxon>Arundo</taxon>
    </lineage>
</organism>
<sequence>MAGQVSRASQLFLHFLSIPIGDAQSYCVETR</sequence>
<evidence type="ECO:0000313" key="1">
    <source>
        <dbReference type="EMBL" id="JAD71188.1"/>
    </source>
</evidence>
<protein>
    <submittedName>
        <fullName evidence="1">Uncharacterized protein</fullName>
    </submittedName>
</protein>
<reference evidence="1" key="1">
    <citation type="submission" date="2014-09" db="EMBL/GenBank/DDBJ databases">
        <authorList>
            <person name="Magalhaes I.L.F."/>
            <person name="Oliveira U."/>
            <person name="Santos F.R."/>
            <person name="Vidigal T.H.D.A."/>
            <person name="Brescovit A.D."/>
            <person name="Santos A.J."/>
        </authorList>
    </citation>
    <scope>NUCLEOTIDE SEQUENCE</scope>
    <source>
        <tissue evidence="1">Shoot tissue taken approximately 20 cm above the soil surface</tissue>
    </source>
</reference>
<proteinExistence type="predicted"/>
<name>A0A0A9C9R2_ARUDO</name>